<keyword evidence="6 12" id="KW-0456">Lyase</keyword>
<evidence type="ECO:0000313" key="19">
    <source>
        <dbReference type="Proteomes" id="UP000249203"/>
    </source>
</evidence>
<evidence type="ECO:0000256" key="10">
    <source>
        <dbReference type="ARBA" id="ARBA00066427"/>
    </source>
</evidence>
<dbReference type="RefSeq" id="WP_111569822.1">
    <property type="nucleotide sequence ID" value="NZ_PIPK01000009.1"/>
</dbReference>
<keyword evidence="5 12" id="KW-0457">Lysine biosynthesis</keyword>
<evidence type="ECO:0000256" key="2">
    <source>
        <dbReference type="ARBA" id="ARBA00022605"/>
    </source>
</evidence>
<evidence type="ECO:0000256" key="1">
    <source>
        <dbReference type="ARBA" id="ARBA00001933"/>
    </source>
</evidence>
<comment type="caution">
    <text evidence="17">The sequence shown here is derived from an EMBL/GenBank/DDBJ whole genome shotgun (WGS) entry which is preliminary data.</text>
</comment>
<dbReference type="SUPFAM" id="SSF51419">
    <property type="entry name" value="PLP-binding barrel"/>
    <property type="match status" value="1"/>
</dbReference>
<evidence type="ECO:0000256" key="12">
    <source>
        <dbReference type="HAMAP-Rule" id="MF_02120"/>
    </source>
</evidence>
<feature type="active site" description="Proton donor" evidence="13">
    <location>
        <position position="344"/>
    </location>
</feature>
<proteinExistence type="inferred from homology"/>
<dbReference type="Pfam" id="PF02784">
    <property type="entry name" value="Orn_Arg_deC_N"/>
    <property type="match status" value="1"/>
</dbReference>
<feature type="binding site" evidence="12">
    <location>
        <position position="312"/>
    </location>
    <ligand>
        <name>substrate</name>
    </ligand>
</feature>
<accession>A0A327WXM0</accession>
<evidence type="ECO:0000256" key="9">
    <source>
        <dbReference type="ARBA" id="ARBA00060983"/>
    </source>
</evidence>
<dbReference type="Gene3D" id="3.20.20.10">
    <property type="entry name" value="Alanine racemase"/>
    <property type="match status" value="1"/>
</dbReference>
<dbReference type="PRINTS" id="PR01179">
    <property type="entry name" value="ODADCRBXLASE"/>
</dbReference>
<dbReference type="Proteomes" id="UP000249203">
    <property type="component" value="Unassembled WGS sequence"/>
</dbReference>
<dbReference type="SUPFAM" id="SSF50621">
    <property type="entry name" value="Alanine racemase C-terminal domain-like"/>
    <property type="match status" value="1"/>
</dbReference>
<evidence type="ECO:0000256" key="13">
    <source>
        <dbReference type="PIRSR" id="PIRSR600183-50"/>
    </source>
</evidence>
<evidence type="ECO:0000256" key="5">
    <source>
        <dbReference type="ARBA" id="ARBA00023154"/>
    </source>
</evidence>
<comment type="subunit">
    <text evidence="12">Homodimer.</text>
</comment>
<organism evidence="17 19">
    <name type="scientific">Aliidiomarina maris</name>
    <dbReference type="NCBI Taxonomy" id="531312"/>
    <lineage>
        <taxon>Bacteria</taxon>
        <taxon>Pseudomonadati</taxon>
        <taxon>Pseudomonadota</taxon>
        <taxon>Gammaproteobacteria</taxon>
        <taxon>Alteromonadales</taxon>
        <taxon>Idiomarinaceae</taxon>
        <taxon>Aliidiomarina</taxon>
    </lineage>
</organism>
<evidence type="ECO:0000256" key="3">
    <source>
        <dbReference type="ARBA" id="ARBA00022793"/>
    </source>
</evidence>
<evidence type="ECO:0000256" key="11">
    <source>
        <dbReference type="ARBA" id="ARBA00074972"/>
    </source>
</evidence>
<keyword evidence="4 12" id="KW-0663">Pyridoxal phosphate</keyword>
<feature type="binding site" evidence="12">
    <location>
        <begin position="273"/>
        <end position="276"/>
    </location>
    <ligand>
        <name>pyridoxal 5'-phosphate</name>
        <dbReference type="ChEBI" id="CHEBI:597326"/>
    </ligand>
</feature>
<dbReference type="HAMAP" id="MF_02120">
    <property type="entry name" value="LysA"/>
    <property type="match status" value="1"/>
</dbReference>
<dbReference type="InterPro" id="IPR022643">
    <property type="entry name" value="De-COase2_C"/>
</dbReference>
<dbReference type="InterPro" id="IPR022653">
    <property type="entry name" value="De-COase2_pyr-phos_BS"/>
</dbReference>
<dbReference type="InterPro" id="IPR029066">
    <property type="entry name" value="PLP-binding_barrel"/>
</dbReference>
<comment type="similarity">
    <text evidence="9 12">Belongs to the Orn/Lys/Arg decarboxylase class-II family. LysA subfamily.</text>
</comment>
<dbReference type="EC" id="4.1.1.20" evidence="10 12"/>
<dbReference type="PRINTS" id="PR01181">
    <property type="entry name" value="DAPDCRBXLASE"/>
</dbReference>
<dbReference type="NCBIfam" id="TIGR01048">
    <property type="entry name" value="lysA"/>
    <property type="match status" value="1"/>
</dbReference>
<feature type="domain" description="Orn/DAP/Arg decarboxylase 2 C-terminal" evidence="15">
    <location>
        <begin position="30"/>
        <end position="370"/>
    </location>
</feature>
<feature type="binding site" evidence="12">
    <location>
        <position position="316"/>
    </location>
    <ligand>
        <name>substrate</name>
    </ligand>
</feature>
<dbReference type="FunFam" id="3.20.20.10:FF:000003">
    <property type="entry name" value="Diaminopimelate decarboxylase"/>
    <property type="match status" value="1"/>
</dbReference>
<dbReference type="FunFam" id="2.40.37.10:FF:000003">
    <property type="entry name" value="Diaminopimelate decarboxylase"/>
    <property type="match status" value="1"/>
</dbReference>
<dbReference type="Proteomes" id="UP000287865">
    <property type="component" value="Unassembled WGS sequence"/>
</dbReference>
<gene>
    <name evidence="12 18" type="primary">lysA</name>
    <name evidence="17" type="ORF">B0I24_109100</name>
    <name evidence="18" type="ORF">CWE07_10015</name>
</gene>
<dbReference type="InterPro" id="IPR002986">
    <property type="entry name" value="DAP_deCOOHase_LysA"/>
</dbReference>
<dbReference type="UniPathway" id="UPA00034">
    <property type="reaction ID" value="UER00027"/>
</dbReference>
<dbReference type="InterPro" id="IPR009006">
    <property type="entry name" value="Ala_racemase/Decarboxylase_C"/>
</dbReference>
<evidence type="ECO:0000256" key="4">
    <source>
        <dbReference type="ARBA" id="ARBA00022898"/>
    </source>
</evidence>
<dbReference type="Pfam" id="PF00278">
    <property type="entry name" value="Orn_DAP_Arg_deC"/>
    <property type="match status" value="1"/>
</dbReference>
<reference evidence="18 20" key="1">
    <citation type="journal article" date="2018" name="Front. Microbiol.">
        <title>Genome-Based Analysis Reveals the Taxonomy and Diversity of the Family Idiomarinaceae.</title>
        <authorList>
            <person name="Liu Y."/>
            <person name="Lai Q."/>
            <person name="Shao Z."/>
        </authorList>
    </citation>
    <scope>NUCLEOTIDE SEQUENCE [LARGE SCALE GENOMIC DNA]</scope>
    <source>
        <strain evidence="18 20">CF12-14</strain>
    </source>
</reference>
<evidence type="ECO:0000259" key="15">
    <source>
        <dbReference type="Pfam" id="PF00278"/>
    </source>
</evidence>
<dbReference type="GO" id="GO:0009089">
    <property type="term" value="P:lysine biosynthetic process via diaminopimelate"/>
    <property type="evidence" value="ECO:0007669"/>
    <property type="project" value="UniProtKB-UniRule"/>
</dbReference>
<keyword evidence="2 12" id="KW-0028">Amino-acid biosynthesis</keyword>
<feature type="binding site" evidence="12">
    <location>
        <position position="372"/>
    </location>
    <ligand>
        <name>pyridoxal 5'-phosphate</name>
        <dbReference type="ChEBI" id="CHEBI:597326"/>
    </ligand>
</feature>
<dbReference type="PROSITE" id="PS00878">
    <property type="entry name" value="ODR_DC_2_1"/>
    <property type="match status" value="1"/>
</dbReference>
<keyword evidence="3 12" id="KW-0210">Decarboxylase</keyword>
<feature type="binding site" evidence="12">
    <location>
        <position position="276"/>
    </location>
    <ligand>
        <name>substrate</name>
    </ligand>
</feature>
<comment type="catalytic activity">
    <reaction evidence="7 12 14">
        <text>meso-2,6-diaminopimelate + H(+) = L-lysine + CO2</text>
        <dbReference type="Rhea" id="RHEA:15101"/>
        <dbReference type="ChEBI" id="CHEBI:15378"/>
        <dbReference type="ChEBI" id="CHEBI:16526"/>
        <dbReference type="ChEBI" id="CHEBI:32551"/>
        <dbReference type="ChEBI" id="CHEBI:57791"/>
        <dbReference type="EC" id="4.1.1.20"/>
    </reaction>
</comment>
<dbReference type="GO" id="GO:0030170">
    <property type="term" value="F:pyridoxal phosphate binding"/>
    <property type="evidence" value="ECO:0007669"/>
    <property type="project" value="UniProtKB-UniRule"/>
</dbReference>
<evidence type="ECO:0000259" key="16">
    <source>
        <dbReference type="Pfam" id="PF02784"/>
    </source>
</evidence>
<dbReference type="InterPro" id="IPR022644">
    <property type="entry name" value="De-COase2_N"/>
</dbReference>
<sequence length="417" mass="45607">MNQFSYQHGQLHVEACASQDLAHTYGTPLYVYSRAQLTHNWQAFNQHLPKPHRACYAVKANGNLAVLQVLAHLGAGFDVVSGGEIARVLKAGGRADSIVFSGVAKSHAEIEYALDVGILQFNVESLAELERINQIAAERGTSAPVSLRVNPDVDAKTHPYIATGLEANKFGIPMRDAVAAFKRAHSLEHVHVVGVDCHIGSQLTELAPFLDAMDRMLALVDELAAIGIEIAHLDMGGGLGVTYDDETPPAVADYIQAMLAKIEHYPQLALYLEPGRAIVANAGILLTRVEYVKPSDKKDFVIVDAGMNDMLRPSLYQAFHRIENTSTHQHGEAQKPCDVVGPVCETGDFLGQERKVKAAEGDILAVFNAGAYGFAMSSNYNTRVRPAEIMVDGNQVHVVRQREQLEQLWQLERTLEL</sequence>
<protein>
    <recommendedName>
        <fullName evidence="11 12">Diaminopimelate decarboxylase</fullName>
        <shortName evidence="12">DAP decarboxylase</shortName>
        <shortName evidence="12">DAPDC</shortName>
        <ecNumber evidence="10 12">4.1.1.20</ecNumber>
    </recommendedName>
</protein>
<reference evidence="17 19" key="2">
    <citation type="submission" date="2018-06" db="EMBL/GenBank/DDBJ databases">
        <title>Genomic Encyclopedia of Type Strains, Phase III (KMG-III): the genomes of soil and plant-associated and newly described type strains.</title>
        <authorList>
            <person name="Whitman W."/>
        </authorList>
    </citation>
    <scope>NUCLEOTIDE SEQUENCE [LARGE SCALE GENOMIC DNA]</scope>
    <source>
        <strain evidence="17 19">CGMCC 1.15366</strain>
    </source>
</reference>
<feature type="modified residue" description="N6-(pyridoxal phosphate)lysine" evidence="12 13">
    <location>
        <position position="59"/>
    </location>
</feature>
<dbReference type="OrthoDB" id="9802241at2"/>
<dbReference type="EMBL" id="QLMD01000009">
    <property type="protein sequence ID" value="RAJ96419.1"/>
    <property type="molecule type" value="Genomic_DNA"/>
</dbReference>
<comment type="function">
    <text evidence="12">Specifically catalyzes the decarboxylation of meso-diaminopimelate (meso-DAP) to L-lysine.</text>
</comment>
<feature type="binding site" evidence="12">
    <location>
        <position position="238"/>
    </location>
    <ligand>
        <name>pyridoxal 5'-phosphate</name>
        <dbReference type="ChEBI" id="CHEBI:597326"/>
    </ligand>
</feature>
<evidence type="ECO:0000256" key="8">
    <source>
        <dbReference type="ARBA" id="ARBA00060643"/>
    </source>
</evidence>
<evidence type="ECO:0000313" key="18">
    <source>
        <dbReference type="EMBL" id="RUO22807.1"/>
    </source>
</evidence>
<evidence type="ECO:0000313" key="20">
    <source>
        <dbReference type="Proteomes" id="UP000287865"/>
    </source>
</evidence>
<dbReference type="Gene3D" id="2.40.37.10">
    <property type="entry name" value="Lyase, Ornithine Decarboxylase, Chain A, domain 1"/>
    <property type="match status" value="1"/>
</dbReference>
<evidence type="ECO:0000256" key="7">
    <source>
        <dbReference type="ARBA" id="ARBA00050464"/>
    </source>
</evidence>
<evidence type="ECO:0000313" key="17">
    <source>
        <dbReference type="EMBL" id="RAJ96419.1"/>
    </source>
</evidence>
<dbReference type="InterPro" id="IPR022657">
    <property type="entry name" value="De-COase2_CS"/>
</dbReference>
<dbReference type="InterPro" id="IPR000183">
    <property type="entry name" value="Orn/DAP/Arg_de-COase"/>
</dbReference>
<dbReference type="PANTHER" id="PTHR43727:SF2">
    <property type="entry name" value="GROUP IV DECARBOXYLASE"/>
    <property type="match status" value="1"/>
</dbReference>
<dbReference type="AlphaFoldDB" id="A0A327WXM0"/>
<feature type="binding site" evidence="12">
    <location>
        <position position="345"/>
    </location>
    <ligand>
        <name>substrate</name>
    </ligand>
</feature>
<comment type="pathway">
    <text evidence="8 12 14">Amino-acid biosynthesis; L-lysine biosynthesis via DAP pathway; L-lysine from DL-2,6-diaminopimelate: step 1/1.</text>
</comment>
<comment type="cofactor">
    <cofactor evidence="1 12 13 14">
        <name>pyridoxal 5'-phosphate</name>
        <dbReference type="ChEBI" id="CHEBI:597326"/>
    </cofactor>
</comment>
<dbReference type="CDD" id="cd06828">
    <property type="entry name" value="PLPDE_III_DapDC"/>
    <property type="match status" value="1"/>
</dbReference>
<dbReference type="GO" id="GO:0008836">
    <property type="term" value="F:diaminopimelate decarboxylase activity"/>
    <property type="evidence" value="ECO:0007669"/>
    <property type="project" value="UniProtKB-UniRule"/>
</dbReference>
<keyword evidence="20" id="KW-1185">Reference proteome</keyword>
<name>A0A327WXM0_9GAMM</name>
<feature type="binding site" evidence="12">
    <location>
        <position position="372"/>
    </location>
    <ligand>
        <name>substrate</name>
    </ligand>
</feature>
<feature type="domain" description="Orn/DAP/Arg decarboxylase 2 N-terminal" evidence="16">
    <location>
        <begin position="35"/>
        <end position="280"/>
    </location>
</feature>
<dbReference type="PROSITE" id="PS00879">
    <property type="entry name" value="ODR_DC_2_2"/>
    <property type="match status" value="1"/>
</dbReference>
<evidence type="ECO:0000256" key="14">
    <source>
        <dbReference type="RuleBase" id="RU003738"/>
    </source>
</evidence>
<dbReference type="EMBL" id="PIPK01000009">
    <property type="protein sequence ID" value="RUO22807.1"/>
    <property type="molecule type" value="Genomic_DNA"/>
</dbReference>
<evidence type="ECO:0000256" key="6">
    <source>
        <dbReference type="ARBA" id="ARBA00023239"/>
    </source>
</evidence>
<dbReference type="PANTHER" id="PTHR43727">
    <property type="entry name" value="DIAMINOPIMELATE DECARBOXYLASE"/>
    <property type="match status" value="1"/>
</dbReference>